<keyword evidence="3" id="KW-1185">Reference proteome</keyword>
<feature type="non-terminal residue" evidence="2">
    <location>
        <position position="1"/>
    </location>
</feature>
<dbReference type="RefSeq" id="WP_378213777.1">
    <property type="nucleotide sequence ID" value="NZ_JBHLZP010001149.1"/>
</dbReference>
<evidence type="ECO:0000256" key="1">
    <source>
        <dbReference type="SAM" id="Phobius"/>
    </source>
</evidence>
<dbReference type="Proteomes" id="UP001589627">
    <property type="component" value="Unassembled WGS sequence"/>
</dbReference>
<reference evidence="2 3" key="1">
    <citation type="submission" date="2024-09" db="EMBL/GenBank/DDBJ databases">
        <authorList>
            <person name="Sun Q."/>
            <person name="Mori K."/>
        </authorList>
    </citation>
    <scope>NUCLEOTIDE SEQUENCE [LARGE SCALE GENOMIC DNA]</scope>
    <source>
        <strain evidence="2 3">TBRC 0563</strain>
    </source>
</reference>
<evidence type="ECO:0000313" key="2">
    <source>
        <dbReference type="EMBL" id="MFB9840538.1"/>
    </source>
</evidence>
<evidence type="ECO:0000313" key="3">
    <source>
        <dbReference type="Proteomes" id="UP001589627"/>
    </source>
</evidence>
<dbReference type="EMBL" id="JBHLZP010001149">
    <property type="protein sequence ID" value="MFB9840538.1"/>
    <property type="molecule type" value="Genomic_DNA"/>
</dbReference>
<keyword evidence="1" id="KW-1133">Transmembrane helix</keyword>
<feature type="transmembrane region" description="Helical" evidence="1">
    <location>
        <begin position="26"/>
        <end position="54"/>
    </location>
</feature>
<keyword evidence="1" id="KW-0812">Transmembrane</keyword>
<accession>A0ABV5YZT4</accession>
<proteinExistence type="predicted"/>
<comment type="caution">
    <text evidence="2">The sequence shown here is derived from an EMBL/GenBank/DDBJ whole genome shotgun (WGS) entry which is preliminary data.</text>
</comment>
<name>A0ABV5YZT4_9ACTN</name>
<keyword evidence="1" id="KW-0472">Membrane</keyword>
<gene>
    <name evidence="2" type="ORF">ACFFNX_51195</name>
</gene>
<sequence>WATPWHGGEPARRGWGPPRGRPFGPLLLVALIVSAVTGGWWVVFPLLACLWLVVAFRGIRHARRHLTARR</sequence>
<protein>
    <submittedName>
        <fullName evidence="2">Uncharacterized protein</fullName>
    </submittedName>
</protein>
<organism evidence="2 3">
    <name type="scientific">Actinoallomurus acaciae</name>
    <dbReference type="NCBI Taxonomy" id="502577"/>
    <lineage>
        <taxon>Bacteria</taxon>
        <taxon>Bacillati</taxon>
        <taxon>Actinomycetota</taxon>
        <taxon>Actinomycetes</taxon>
        <taxon>Streptosporangiales</taxon>
        <taxon>Thermomonosporaceae</taxon>
        <taxon>Actinoallomurus</taxon>
    </lineage>
</organism>